<dbReference type="KEGG" id="ncu:F0U83_05415"/>
<organism evidence="3 4">
    <name type="scientific">Neptunomonas concharum</name>
    <dbReference type="NCBI Taxonomy" id="1031538"/>
    <lineage>
        <taxon>Bacteria</taxon>
        <taxon>Pseudomonadati</taxon>
        <taxon>Pseudomonadota</taxon>
        <taxon>Gammaproteobacteria</taxon>
        <taxon>Oceanospirillales</taxon>
        <taxon>Oceanospirillaceae</taxon>
        <taxon>Neptunomonas</taxon>
    </lineage>
</organism>
<dbReference type="OrthoDB" id="9177965at2"/>
<keyword evidence="4" id="KW-1185">Reference proteome</keyword>
<dbReference type="EMBL" id="CP043869">
    <property type="protein sequence ID" value="QEQ96186.1"/>
    <property type="molecule type" value="Genomic_DNA"/>
</dbReference>
<name>A0A5P1RA74_9GAMM</name>
<dbReference type="Proteomes" id="UP000324760">
    <property type="component" value="Chromosome"/>
</dbReference>
<dbReference type="PANTHER" id="PTHR33376:SF4">
    <property type="entry name" value="SIALIC ACID-BINDING PERIPLASMIC PROTEIN SIAP"/>
    <property type="match status" value="1"/>
</dbReference>
<evidence type="ECO:0000313" key="3">
    <source>
        <dbReference type="EMBL" id="QEQ96186.1"/>
    </source>
</evidence>
<dbReference type="AlphaFoldDB" id="A0A5P1RA74"/>
<feature type="chain" id="PRO_5024879366" evidence="2">
    <location>
        <begin position="27"/>
        <end position="354"/>
    </location>
</feature>
<dbReference type="InterPro" id="IPR038404">
    <property type="entry name" value="TRAP_DctP_sf"/>
</dbReference>
<dbReference type="NCBIfam" id="NF037995">
    <property type="entry name" value="TRAP_S1"/>
    <property type="match status" value="1"/>
</dbReference>
<accession>A0A5P1RA74</accession>
<dbReference type="Gene3D" id="3.40.190.170">
    <property type="entry name" value="Bacterial extracellular solute-binding protein, family 7"/>
    <property type="match status" value="1"/>
</dbReference>
<dbReference type="CDD" id="cd13602">
    <property type="entry name" value="PBP2_TRAP_BpDctp6_7"/>
    <property type="match status" value="1"/>
</dbReference>
<evidence type="ECO:0000313" key="4">
    <source>
        <dbReference type="Proteomes" id="UP000324760"/>
    </source>
</evidence>
<evidence type="ECO:0000256" key="2">
    <source>
        <dbReference type="SAM" id="SignalP"/>
    </source>
</evidence>
<dbReference type="Pfam" id="PF03480">
    <property type="entry name" value="DctP"/>
    <property type="match status" value="1"/>
</dbReference>
<protein>
    <submittedName>
        <fullName evidence="3">TRAP transporter substrate-binding protein</fullName>
    </submittedName>
</protein>
<sequence>MRMLSKKNLGAAALVLLVAFMSRGIAANDTIIIKAVGTWGYFSNYPKHESPFWNQHIAEVSKGEIVGEIKPQDELGLRGFEIIRLIKNGVFDFAFGLPGYVMPENEIFEGADLSALVQNITVQRKVADAYFPTLARAFSEKYNAKLMMLYPFPSQMIWCKTPVNSIGDLKDRRIRVFLTTLGDFVEGVGATPVSVPFLDVPKALEENLIDCVITGTMSAYASQLYKATPYGFKLRVGWGLAFGAMNRDKWNLLNPAQKTLLQNEIAKLTEKMWRETATEDAVALDCLASGPCSLGENGHMILAQPSDQDLEVRNKIAQEVILPRWTQRCGPECAANWNRTVGKVLNLRADVTLQ</sequence>
<dbReference type="InterPro" id="IPR018389">
    <property type="entry name" value="DctP_fam"/>
</dbReference>
<reference evidence="3 4" key="1">
    <citation type="journal article" date="2019" name="Biochem. Eng. J.">
        <title>Metabolic engineering of the marine bacteria Neptunomonas concharum for the production of acetoin and meso-2,3-butanediol from acetate.</title>
        <authorList>
            <person name="Li W."/>
            <person name="Pu N."/>
            <person name="Liu C.-X."/>
            <person name="Yuan Q.-P."/>
            <person name="Li Z.-J."/>
        </authorList>
    </citation>
    <scope>NUCLEOTIDE SEQUENCE [LARGE SCALE GENOMIC DNA]</scope>
    <source>
        <strain evidence="3 4">JCM17730</strain>
    </source>
</reference>
<proteinExistence type="predicted"/>
<keyword evidence="1 2" id="KW-0732">Signal</keyword>
<evidence type="ECO:0000256" key="1">
    <source>
        <dbReference type="ARBA" id="ARBA00022729"/>
    </source>
</evidence>
<gene>
    <name evidence="3" type="ORF">F0U83_05415</name>
</gene>
<dbReference type="RefSeq" id="WP_138988566.1">
    <property type="nucleotide sequence ID" value="NZ_CP043869.1"/>
</dbReference>
<dbReference type="PANTHER" id="PTHR33376">
    <property type="match status" value="1"/>
</dbReference>
<dbReference type="GO" id="GO:0055085">
    <property type="term" value="P:transmembrane transport"/>
    <property type="evidence" value="ECO:0007669"/>
    <property type="project" value="InterPro"/>
</dbReference>
<feature type="signal peptide" evidence="2">
    <location>
        <begin position="1"/>
        <end position="26"/>
    </location>
</feature>